<dbReference type="EnsemblProtists" id="EOD29100">
    <property type="protein sequence ID" value="EOD29100"/>
    <property type="gene ID" value="EMIHUDRAFT_365967"/>
</dbReference>
<evidence type="ECO:0000313" key="3">
    <source>
        <dbReference type="Proteomes" id="UP000013827"/>
    </source>
</evidence>
<dbReference type="RefSeq" id="XP_005781529.1">
    <property type="nucleotide sequence ID" value="XM_005781472.1"/>
</dbReference>
<organism evidence="2 3">
    <name type="scientific">Emiliania huxleyi (strain CCMP1516)</name>
    <dbReference type="NCBI Taxonomy" id="280463"/>
    <lineage>
        <taxon>Eukaryota</taxon>
        <taxon>Haptista</taxon>
        <taxon>Haptophyta</taxon>
        <taxon>Prymnesiophyceae</taxon>
        <taxon>Isochrysidales</taxon>
        <taxon>Noelaerhabdaceae</taxon>
        <taxon>Emiliania</taxon>
    </lineage>
</organism>
<protein>
    <submittedName>
        <fullName evidence="2">Uncharacterized protein</fullName>
    </submittedName>
</protein>
<feature type="region of interest" description="Disordered" evidence="1">
    <location>
        <begin position="1"/>
        <end position="55"/>
    </location>
</feature>
<dbReference type="AlphaFoldDB" id="A0A0D3K015"/>
<sequence length="55" mass="6020">PLPDSDSDGEASLDPSPRQLVPAPCSERKLDFRSRSWPLLPGADSKWPDSQAVDE</sequence>
<dbReference type="GeneID" id="17274646"/>
<accession>A0A0D3K015</accession>
<evidence type="ECO:0000313" key="2">
    <source>
        <dbReference type="EnsemblProtists" id="EOD29100"/>
    </source>
</evidence>
<dbReference type="Proteomes" id="UP000013827">
    <property type="component" value="Unassembled WGS sequence"/>
</dbReference>
<proteinExistence type="predicted"/>
<keyword evidence="3" id="KW-1185">Reference proteome</keyword>
<evidence type="ECO:0000256" key="1">
    <source>
        <dbReference type="SAM" id="MobiDB-lite"/>
    </source>
</evidence>
<reference evidence="3" key="1">
    <citation type="journal article" date="2013" name="Nature">
        <title>Pan genome of the phytoplankton Emiliania underpins its global distribution.</title>
        <authorList>
            <person name="Read B.A."/>
            <person name="Kegel J."/>
            <person name="Klute M.J."/>
            <person name="Kuo A."/>
            <person name="Lefebvre S.C."/>
            <person name="Maumus F."/>
            <person name="Mayer C."/>
            <person name="Miller J."/>
            <person name="Monier A."/>
            <person name="Salamov A."/>
            <person name="Young J."/>
            <person name="Aguilar M."/>
            <person name="Claverie J.M."/>
            <person name="Frickenhaus S."/>
            <person name="Gonzalez K."/>
            <person name="Herman E.K."/>
            <person name="Lin Y.C."/>
            <person name="Napier J."/>
            <person name="Ogata H."/>
            <person name="Sarno A.F."/>
            <person name="Shmutz J."/>
            <person name="Schroeder D."/>
            <person name="de Vargas C."/>
            <person name="Verret F."/>
            <person name="von Dassow P."/>
            <person name="Valentin K."/>
            <person name="Van de Peer Y."/>
            <person name="Wheeler G."/>
            <person name="Dacks J.B."/>
            <person name="Delwiche C.F."/>
            <person name="Dyhrman S.T."/>
            <person name="Glockner G."/>
            <person name="John U."/>
            <person name="Richards T."/>
            <person name="Worden A.Z."/>
            <person name="Zhang X."/>
            <person name="Grigoriev I.V."/>
            <person name="Allen A.E."/>
            <person name="Bidle K."/>
            <person name="Borodovsky M."/>
            <person name="Bowler C."/>
            <person name="Brownlee C."/>
            <person name="Cock J.M."/>
            <person name="Elias M."/>
            <person name="Gladyshev V.N."/>
            <person name="Groth M."/>
            <person name="Guda C."/>
            <person name="Hadaegh A."/>
            <person name="Iglesias-Rodriguez M.D."/>
            <person name="Jenkins J."/>
            <person name="Jones B.M."/>
            <person name="Lawson T."/>
            <person name="Leese F."/>
            <person name="Lindquist E."/>
            <person name="Lobanov A."/>
            <person name="Lomsadze A."/>
            <person name="Malik S.B."/>
            <person name="Marsh M.E."/>
            <person name="Mackinder L."/>
            <person name="Mock T."/>
            <person name="Mueller-Roeber B."/>
            <person name="Pagarete A."/>
            <person name="Parker M."/>
            <person name="Probert I."/>
            <person name="Quesneville H."/>
            <person name="Raines C."/>
            <person name="Rensing S.A."/>
            <person name="Riano-Pachon D.M."/>
            <person name="Richier S."/>
            <person name="Rokitta S."/>
            <person name="Shiraiwa Y."/>
            <person name="Soanes D.M."/>
            <person name="van der Giezen M."/>
            <person name="Wahlund T.M."/>
            <person name="Williams B."/>
            <person name="Wilson W."/>
            <person name="Wolfe G."/>
            <person name="Wurch L.L."/>
        </authorList>
    </citation>
    <scope>NUCLEOTIDE SEQUENCE</scope>
</reference>
<feature type="compositionally biased region" description="Acidic residues" evidence="1">
    <location>
        <begin position="1"/>
        <end position="11"/>
    </location>
</feature>
<name>A0A0D3K015_EMIH1</name>
<dbReference type="PaxDb" id="2903-EOD29100"/>
<dbReference type="KEGG" id="ehx:EMIHUDRAFT_365967"/>
<reference evidence="2" key="2">
    <citation type="submission" date="2024-10" db="UniProtKB">
        <authorList>
            <consortium name="EnsemblProtists"/>
        </authorList>
    </citation>
    <scope>IDENTIFICATION</scope>
</reference>
<dbReference type="HOGENOM" id="CLU_3038783_0_0_1"/>